<proteinExistence type="predicted"/>
<dbReference type="GO" id="GO:0016746">
    <property type="term" value="F:acyltransferase activity"/>
    <property type="evidence" value="ECO:0007669"/>
    <property type="project" value="UniProtKB-KW"/>
</dbReference>
<dbReference type="InterPro" id="IPR018357">
    <property type="entry name" value="Hexapep_transf_CS"/>
</dbReference>
<dbReference type="InterPro" id="IPR001451">
    <property type="entry name" value="Hexapep"/>
</dbReference>
<dbReference type="Pfam" id="PF00132">
    <property type="entry name" value="Hexapep"/>
    <property type="match status" value="1"/>
</dbReference>
<keyword evidence="2" id="KW-0677">Repeat</keyword>
<name>A0ABT7M2B2_9CYAN</name>
<evidence type="ECO:0000256" key="1">
    <source>
        <dbReference type="ARBA" id="ARBA00022679"/>
    </source>
</evidence>
<reference evidence="3 4" key="1">
    <citation type="submission" date="2023-06" db="EMBL/GenBank/DDBJ databases">
        <title>Whole genome sequence of Oscillatoria calcuttensis NRMC-F 0142.</title>
        <authorList>
            <person name="Shakena Fathima T."/>
            <person name="Muralitharan G."/>
            <person name="Thajuddin N."/>
        </authorList>
    </citation>
    <scope>NUCLEOTIDE SEQUENCE [LARGE SCALE GENOMIC DNA]</scope>
    <source>
        <strain evidence="3 4">NRMC-F 0142</strain>
    </source>
</reference>
<organism evidence="3 4">
    <name type="scientific">Geitlerinema calcuttense NRMC-F 0142</name>
    <dbReference type="NCBI Taxonomy" id="2922238"/>
    <lineage>
        <taxon>Bacteria</taxon>
        <taxon>Bacillati</taxon>
        <taxon>Cyanobacteriota</taxon>
        <taxon>Cyanophyceae</taxon>
        <taxon>Geitlerinematales</taxon>
        <taxon>Geitlerinemataceae</taxon>
        <taxon>Geitlerinema</taxon>
    </lineage>
</organism>
<dbReference type="CDD" id="cd04647">
    <property type="entry name" value="LbH_MAT_like"/>
    <property type="match status" value="1"/>
</dbReference>
<dbReference type="Gene3D" id="2.160.10.10">
    <property type="entry name" value="Hexapeptide repeat proteins"/>
    <property type="match status" value="1"/>
</dbReference>
<protein>
    <submittedName>
        <fullName evidence="3">Acyltransferase</fullName>
        <ecNumber evidence="3">2.3.1.-</ecNumber>
    </submittedName>
</protein>
<keyword evidence="1 3" id="KW-0808">Transferase</keyword>
<dbReference type="PROSITE" id="PS00101">
    <property type="entry name" value="HEXAPEP_TRANSFERASES"/>
    <property type="match status" value="1"/>
</dbReference>
<dbReference type="EMBL" id="JASVEJ010000038">
    <property type="protein sequence ID" value="MDL5057780.1"/>
    <property type="molecule type" value="Genomic_DNA"/>
</dbReference>
<dbReference type="PANTHER" id="PTHR23416">
    <property type="entry name" value="SIALIC ACID SYNTHASE-RELATED"/>
    <property type="match status" value="1"/>
</dbReference>
<dbReference type="SUPFAM" id="SSF51161">
    <property type="entry name" value="Trimeric LpxA-like enzymes"/>
    <property type="match status" value="2"/>
</dbReference>
<sequence>MRCCKEYLRNCDRLYTIMSKSNRSSEAAESVKGEGFLIALVGWMPLSIGRLLRQVVYRFIFGRLGRSVRINPGVEFICAQGIELGHGVKLDRGASLRNHGPRGRIRLGNEVSLDMGVMVKTHIQGNICIGDRTYIGPYTCLSGQTLSIGEDCLIASHCGIYANNHAFAEPDTPIILQGATYKGITIEDDCWLGCGVKVLDGVTIGRGSVIGAGSVVTKNIPPYAIAVGVPAKVVSWRKKPSELPSLQAPI</sequence>
<keyword evidence="3" id="KW-0012">Acyltransferase</keyword>
<dbReference type="InterPro" id="IPR051159">
    <property type="entry name" value="Hexapeptide_acetyltransf"/>
</dbReference>
<evidence type="ECO:0000313" key="3">
    <source>
        <dbReference type="EMBL" id="MDL5057780.1"/>
    </source>
</evidence>
<comment type="caution">
    <text evidence="3">The sequence shown here is derived from an EMBL/GenBank/DDBJ whole genome shotgun (WGS) entry which is preliminary data.</text>
</comment>
<evidence type="ECO:0000313" key="4">
    <source>
        <dbReference type="Proteomes" id="UP001230986"/>
    </source>
</evidence>
<accession>A0ABT7M2B2</accession>
<dbReference type="Proteomes" id="UP001230986">
    <property type="component" value="Unassembled WGS sequence"/>
</dbReference>
<evidence type="ECO:0000256" key="2">
    <source>
        <dbReference type="ARBA" id="ARBA00022737"/>
    </source>
</evidence>
<dbReference type="EC" id="2.3.1.-" evidence="3"/>
<keyword evidence="4" id="KW-1185">Reference proteome</keyword>
<dbReference type="PANTHER" id="PTHR23416:SF78">
    <property type="entry name" value="LIPOPOLYSACCHARIDE BIOSYNTHESIS O-ACETYL TRANSFERASE WBBJ-RELATED"/>
    <property type="match status" value="1"/>
</dbReference>
<gene>
    <name evidence="3" type="ORF">QQ055_09990</name>
</gene>
<dbReference type="InterPro" id="IPR011004">
    <property type="entry name" value="Trimer_LpxA-like_sf"/>
</dbReference>